<feature type="transmembrane region" description="Helical" evidence="6">
    <location>
        <begin position="300"/>
        <end position="324"/>
    </location>
</feature>
<proteinExistence type="predicted"/>
<comment type="subcellular location">
    <subcellularLocation>
        <location evidence="1">Membrane</location>
        <topology evidence="1">Multi-pass membrane protein</topology>
    </subcellularLocation>
</comment>
<keyword evidence="8" id="KW-1185">Reference proteome</keyword>
<feature type="transmembrane region" description="Helical" evidence="6">
    <location>
        <begin position="178"/>
        <end position="205"/>
    </location>
</feature>
<name>A0ABR0RS85_9EURO</name>
<keyword evidence="4 6" id="KW-0472">Membrane</keyword>
<feature type="transmembrane region" description="Helical" evidence="6">
    <location>
        <begin position="146"/>
        <end position="166"/>
    </location>
</feature>
<dbReference type="GeneID" id="89997906"/>
<comment type="caution">
    <text evidence="7">The sequence shown here is derived from an EMBL/GenBank/DDBJ whole genome shotgun (WGS) entry which is preliminary data.</text>
</comment>
<keyword evidence="2 6" id="KW-0812">Transmembrane</keyword>
<dbReference type="Proteomes" id="UP001334248">
    <property type="component" value="Unassembled WGS sequence"/>
</dbReference>
<feature type="region of interest" description="Disordered" evidence="5">
    <location>
        <begin position="349"/>
        <end position="385"/>
    </location>
</feature>
<dbReference type="PANTHER" id="PTHR31465:SF9">
    <property type="entry name" value="SPHINGOID LONG-CHAIN BASE TRANSPORTER RSB1"/>
    <property type="match status" value="1"/>
</dbReference>
<reference evidence="7 8" key="1">
    <citation type="journal article" date="2023" name="Res Sq">
        <title>Genomic and morphological characterization of Knufia obscura isolated from the Mars 2020 spacecraft assembly facility.</title>
        <authorList>
            <person name="Chander A.M."/>
            <person name="Teixeira M.M."/>
            <person name="Singh N.K."/>
            <person name="Williams M.P."/>
            <person name="Parker C.W."/>
            <person name="Leo P."/>
            <person name="Stajich J.E."/>
            <person name="Torok T."/>
            <person name="Tighe S."/>
            <person name="Mason C.E."/>
            <person name="Venkateswaran K."/>
        </authorList>
    </citation>
    <scope>NUCLEOTIDE SEQUENCE [LARGE SCALE GENOMIC DNA]</scope>
    <source>
        <strain evidence="7 8">CCFEE 5817</strain>
    </source>
</reference>
<feature type="transmembrane region" description="Helical" evidence="6">
    <location>
        <begin position="42"/>
        <end position="60"/>
    </location>
</feature>
<evidence type="ECO:0000256" key="5">
    <source>
        <dbReference type="SAM" id="MobiDB-lite"/>
    </source>
</evidence>
<sequence>MVSASDFTQTCNFTIESDFCTAETCCLEQGQIHYIPTLAGNAAYAALFAILIIPNLTFGIRYKTWSFMSWLCLGLIGETVGYIGRIMLNDNIFSFNGFLMYLIPLTIAPAFITASIYLCLARVIYILDPNLMHTRLKPMTYTKIFVTFDIISLILQAAGGGLAATADDQAGSDMGINVMIAGLAFQVVSLLIFIGLCSDFAWRLYKGIVSKKMRFTVTDADTTYPPSQGLARRPTWMRRSEEVGGDSALDYTSIKTSVMFKGFIGALGVATFLILVRSSYRLAELQEGFDGELANDQLTFMILEGPMIILSCIALTAFHPGFALRRHWSMKGFQGRAGSPSAGEKLVMTSASNSAVGSRDGSREDLSAEQRAPAVGGSRYESLRA</sequence>
<dbReference type="EMBL" id="JAVHJV010000004">
    <property type="protein sequence ID" value="KAK5943450.1"/>
    <property type="molecule type" value="Genomic_DNA"/>
</dbReference>
<accession>A0ABR0RS85</accession>
<feature type="transmembrane region" description="Helical" evidence="6">
    <location>
        <begin position="258"/>
        <end position="280"/>
    </location>
</feature>
<evidence type="ECO:0000313" key="8">
    <source>
        <dbReference type="Proteomes" id="UP001334248"/>
    </source>
</evidence>
<organism evidence="7 8">
    <name type="scientific">Knufia obscura</name>
    <dbReference type="NCBI Taxonomy" id="1635080"/>
    <lineage>
        <taxon>Eukaryota</taxon>
        <taxon>Fungi</taxon>
        <taxon>Dikarya</taxon>
        <taxon>Ascomycota</taxon>
        <taxon>Pezizomycotina</taxon>
        <taxon>Eurotiomycetes</taxon>
        <taxon>Chaetothyriomycetidae</taxon>
        <taxon>Chaetothyriales</taxon>
        <taxon>Trichomeriaceae</taxon>
        <taxon>Knufia</taxon>
    </lineage>
</organism>
<evidence type="ECO:0000256" key="1">
    <source>
        <dbReference type="ARBA" id="ARBA00004141"/>
    </source>
</evidence>
<dbReference type="InterPro" id="IPR007568">
    <property type="entry name" value="RTA1"/>
</dbReference>
<evidence type="ECO:0000256" key="6">
    <source>
        <dbReference type="SAM" id="Phobius"/>
    </source>
</evidence>
<protein>
    <submittedName>
        <fullName evidence="7">Phospholipid-translocating ATPase rsb1</fullName>
    </submittedName>
</protein>
<dbReference type="Pfam" id="PF04479">
    <property type="entry name" value="RTA1"/>
    <property type="match status" value="1"/>
</dbReference>
<feature type="transmembrane region" description="Helical" evidence="6">
    <location>
        <begin position="67"/>
        <end position="88"/>
    </location>
</feature>
<evidence type="ECO:0000256" key="3">
    <source>
        <dbReference type="ARBA" id="ARBA00022989"/>
    </source>
</evidence>
<dbReference type="RefSeq" id="XP_064731540.1">
    <property type="nucleotide sequence ID" value="XM_064872882.1"/>
</dbReference>
<dbReference type="PANTHER" id="PTHR31465">
    <property type="entry name" value="PROTEIN RTA1-RELATED"/>
    <property type="match status" value="1"/>
</dbReference>
<evidence type="ECO:0000313" key="7">
    <source>
        <dbReference type="EMBL" id="KAK5943450.1"/>
    </source>
</evidence>
<evidence type="ECO:0000256" key="2">
    <source>
        <dbReference type="ARBA" id="ARBA00022692"/>
    </source>
</evidence>
<gene>
    <name evidence="7" type="primary">RSB1</name>
    <name evidence="7" type="ORF">PMZ80_004457</name>
</gene>
<evidence type="ECO:0000256" key="4">
    <source>
        <dbReference type="ARBA" id="ARBA00023136"/>
    </source>
</evidence>
<keyword evidence="3 6" id="KW-1133">Transmembrane helix</keyword>
<feature type="transmembrane region" description="Helical" evidence="6">
    <location>
        <begin position="100"/>
        <end position="125"/>
    </location>
</feature>